<name>A0A839EUM6_9GAMM</name>
<gene>
    <name evidence="6" type="ORF">FHW12_002461</name>
</gene>
<dbReference type="InterPro" id="IPR036390">
    <property type="entry name" value="WH_DNA-bd_sf"/>
</dbReference>
<dbReference type="InterPro" id="IPR036388">
    <property type="entry name" value="WH-like_DNA-bd_sf"/>
</dbReference>
<comment type="caution">
    <text evidence="6">The sequence shown here is derived from an EMBL/GenBank/DDBJ whole genome shotgun (WGS) entry which is preliminary data.</text>
</comment>
<dbReference type="PRINTS" id="PR00039">
    <property type="entry name" value="HTHLYSR"/>
</dbReference>
<evidence type="ECO:0000259" key="5">
    <source>
        <dbReference type="PROSITE" id="PS50931"/>
    </source>
</evidence>
<dbReference type="SUPFAM" id="SSF46785">
    <property type="entry name" value="Winged helix' DNA-binding domain"/>
    <property type="match status" value="1"/>
</dbReference>
<evidence type="ECO:0000256" key="4">
    <source>
        <dbReference type="ARBA" id="ARBA00023163"/>
    </source>
</evidence>
<evidence type="ECO:0000313" key="7">
    <source>
        <dbReference type="Proteomes" id="UP000550401"/>
    </source>
</evidence>
<dbReference type="SUPFAM" id="SSF53850">
    <property type="entry name" value="Periplasmic binding protein-like II"/>
    <property type="match status" value="1"/>
</dbReference>
<dbReference type="GO" id="GO:0000976">
    <property type="term" value="F:transcription cis-regulatory region binding"/>
    <property type="evidence" value="ECO:0007669"/>
    <property type="project" value="TreeGrafter"/>
</dbReference>
<dbReference type="Gene3D" id="3.40.190.290">
    <property type="match status" value="1"/>
</dbReference>
<dbReference type="InterPro" id="IPR005119">
    <property type="entry name" value="LysR_subst-bd"/>
</dbReference>
<reference evidence="6 7" key="1">
    <citation type="submission" date="2020-07" db="EMBL/GenBank/DDBJ databases">
        <title>Genomic Encyclopedia of Type Strains, Phase IV (KMG-V): Genome sequencing to study the core and pangenomes of soil and plant-associated prokaryotes.</title>
        <authorList>
            <person name="Whitman W."/>
        </authorList>
    </citation>
    <scope>NUCLEOTIDE SEQUENCE [LARGE SCALE GENOMIC DNA]</scope>
    <source>
        <strain evidence="6 7">RH2WT43</strain>
    </source>
</reference>
<dbReference type="PANTHER" id="PTHR30126">
    <property type="entry name" value="HTH-TYPE TRANSCRIPTIONAL REGULATOR"/>
    <property type="match status" value="1"/>
</dbReference>
<dbReference type="Proteomes" id="UP000550401">
    <property type="component" value="Unassembled WGS sequence"/>
</dbReference>
<keyword evidence="7" id="KW-1185">Reference proteome</keyword>
<dbReference type="PANTHER" id="PTHR30126:SF94">
    <property type="entry name" value="LYSR FAMILY TRANSCRIPTIONAL REGULATOR"/>
    <property type="match status" value="1"/>
</dbReference>
<keyword evidence="3 6" id="KW-0238">DNA-binding</keyword>
<dbReference type="InterPro" id="IPR000847">
    <property type="entry name" value="LysR_HTH_N"/>
</dbReference>
<keyword evidence="2" id="KW-0805">Transcription regulation</keyword>
<dbReference type="RefSeq" id="WP_182531288.1">
    <property type="nucleotide sequence ID" value="NZ_JACGXL010000003.1"/>
</dbReference>
<organism evidence="6 7">
    <name type="scientific">Dokdonella fugitiva</name>
    <dbReference type="NCBI Taxonomy" id="328517"/>
    <lineage>
        <taxon>Bacteria</taxon>
        <taxon>Pseudomonadati</taxon>
        <taxon>Pseudomonadota</taxon>
        <taxon>Gammaproteobacteria</taxon>
        <taxon>Lysobacterales</taxon>
        <taxon>Rhodanobacteraceae</taxon>
        <taxon>Dokdonella</taxon>
    </lineage>
</organism>
<dbReference type="GO" id="GO:0003700">
    <property type="term" value="F:DNA-binding transcription factor activity"/>
    <property type="evidence" value="ECO:0007669"/>
    <property type="project" value="InterPro"/>
</dbReference>
<protein>
    <submittedName>
        <fullName evidence="6">DNA-binding transcriptional LysR family regulator</fullName>
    </submittedName>
</protein>
<sequence length="297" mass="32150">MIAISPRQLEVFAAIVDAGSVRAAAGQLGLSQPAASMALAELERLLGTPLFDRGRQRLRLNERGRALLPRAREIVERLRELGTLAGDAPAGTLAVGASNTVGNYLVGDLLGEFIAAQPQVKVRLRVANSAQVLAGVLDFRLDVGCIEGPLEHAEVERIDWRRDELKVCVRADDPLARRRRLRADDLRGRRWILRETGSATRSLFEEAGRGALGPLDVALELGQSEAIKQAVIAGLGIACLPAVAIGDAIANGRLVALHTPFLALERRLALLVHRTRWRGATLRAFLGSLGKRRESKD</sequence>
<dbReference type="Gene3D" id="1.10.10.10">
    <property type="entry name" value="Winged helix-like DNA-binding domain superfamily/Winged helix DNA-binding domain"/>
    <property type="match status" value="1"/>
</dbReference>
<proteinExistence type="inferred from homology"/>
<feature type="domain" description="HTH lysR-type" evidence="5">
    <location>
        <begin position="4"/>
        <end position="61"/>
    </location>
</feature>
<evidence type="ECO:0000256" key="1">
    <source>
        <dbReference type="ARBA" id="ARBA00009437"/>
    </source>
</evidence>
<dbReference type="PROSITE" id="PS50931">
    <property type="entry name" value="HTH_LYSR"/>
    <property type="match status" value="1"/>
</dbReference>
<dbReference type="AlphaFoldDB" id="A0A839EUM6"/>
<evidence type="ECO:0000313" key="6">
    <source>
        <dbReference type="EMBL" id="MBA8888237.1"/>
    </source>
</evidence>
<dbReference type="Pfam" id="PF03466">
    <property type="entry name" value="LysR_substrate"/>
    <property type="match status" value="1"/>
</dbReference>
<evidence type="ECO:0000256" key="3">
    <source>
        <dbReference type="ARBA" id="ARBA00023125"/>
    </source>
</evidence>
<dbReference type="Pfam" id="PF00126">
    <property type="entry name" value="HTH_1"/>
    <property type="match status" value="1"/>
</dbReference>
<accession>A0A839EUM6</accession>
<dbReference type="EMBL" id="JACGXL010000003">
    <property type="protein sequence ID" value="MBA8888237.1"/>
    <property type="molecule type" value="Genomic_DNA"/>
</dbReference>
<evidence type="ECO:0000256" key="2">
    <source>
        <dbReference type="ARBA" id="ARBA00023015"/>
    </source>
</evidence>
<comment type="similarity">
    <text evidence="1">Belongs to the LysR transcriptional regulatory family.</text>
</comment>
<keyword evidence="4" id="KW-0804">Transcription</keyword>